<name>A0A5B7H1P0_PORTR</name>
<accession>A0A5B7H1P0</accession>
<gene>
    <name evidence="1" type="ORF">E2C01_060223</name>
</gene>
<dbReference type="EMBL" id="VSRR010024251">
    <property type="protein sequence ID" value="MPC66080.1"/>
    <property type="molecule type" value="Genomic_DNA"/>
</dbReference>
<keyword evidence="2" id="KW-1185">Reference proteome</keyword>
<dbReference type="Proteomes" id="UP000324222">
    <property type="component" value="Unassembled WGS sequence"/>
</dbReference>
<reference evidence="1 2" key="1">
    <citation type="submission" date="2019-05" db="EMBL/GenBank/DDBJ databases">
        <title>Another draft genome of Portunus trituberculatus and its Hox gene families provides insights of decapod evolution.</title>
        <authorList>
            <person name="Jeong J.-H."/>
            <person name="Song I."/>
            <person name="Kim S."/>
            <person name="Choi T."/>
            <person name="Kim D."/>
            <person name="Ryu S."/>
            <person name="Kim W."/>
        </authorList>
    </citation>
    <scope>NUCLEOTIDE SEQUENCE [LARGE SCALE GENOMIC DNA]</scope>
    <source>
        <tissue evidence="1">Muscle</tissue>
    </source>
</reference>
<evidence type="ECO:0000313" key="1">
    <source>
        <dbReference type="EMBL" id="MPC66080.1"/>
    </source>
</evidence>
<dbReference type="AlphaFoldDB" id="A0A5B7H1P0"/>
<comment type="caution">
    <text evidence="1">The sequence shown here is derived from an EMBL/GenBank/DDBJ whole genome shotgun (WGS) entry which is preliminary data.</text>
</comment>
<proteinExistence type="predicted"/>
<evidence type="ECO:0000313" key="2">
    <source>
        <dbReference type="Proteomes" id="UP000324222"/>
    </source>
</evidence>
<organism evidence="1 2">
    <name type="scientific">Portunus trituberculatus</name>
    <name type="common">Swimming crab</name>
    <name type="synonym">Neptunus trituberculatus</name>
    <dbReference type="NCBI Taxonomy" id="210409"/>
    <lineage>
        <taxon>Eukaryota</taxon>
        <taxon>Metazoa</taxon>
        <taxon>Ecdysozoa</taxon>
        <taxon>Arthropoda</taxon>
        <taxon>Crustacea</taxon>
        <taxon>Multicrustacea</taxon>
        <taxon>Malacostraca</taxon>
        <taxon>Eumalacostraca</taxon>
        <taxon>Eucarida</taxon>
        <taxon>Decapoda</taxon>
        <taxon>Pleocyemata</taxon>
        <taxon>Brachyura</taxon>
        <taxon>Eubrachyura</taxon>
        <taxon>Portunoidea</taxon>
        <taxon>Portunidae</taxon>
        <taxon>Portuninae</taxon>
        <taxon>Portunus</taxon>
    </lineage>
</organism>
<sequence>MTARVQFPDFTTHEMSYFVFFGARVYVRLALHLPAPSLTIPLPSIHLNGLPDPIHFRTRHRNT</sequence>
<protein>
    <submittedName>
        <fullName evidence="1">Uncharacterized protein</fullName>
    </submittedName>
</protein>